<keyword evidence="3" id="KW-1185">Reference proteome</keyword>
<accession>A0ABZ2FWX8</accession>
<organism evidence="2 3">
    <name type="scientific">Sphingomonas kaistensis</name>
    <dbReference type="NCBI Taxonomy" id="298708"/>
    <lineage>
        <taxon>Bacteria</taxon>
        <taxon>Pseudomonadati</taxon>
        <taxon>Pseudomonadota</taxon>
        <taxon>Alphaproteobacteria</taxon>
        <taxon>Sphingomonadales</taxon>
        <taxon>Sphingomonadaceae</taxon>
        <taxon>Sphingomonas</taxon>
    </lineage>
</organism>
<gene>
    <name evidence="2" type="ORF">V6R86_00165</name>
</gene>
<evidence type="ECO:0000313" key="2">
    <source>
        <dbReference type="EMBL" id="WWM69155.1"/>
    </source>
</evidence>
<dbReference type="EMBL" id="CP145607">
    <property type="protein sequence ID" value="WWM69155.1"/>
    <property type="molecule type" value="Genomic_DNA"/>
</dbReference>
<evidence type="ECO:0000259" key="1">
    <source>
        <dbReference type="Pfam" id="PF21834"/>
    </source>
</evidence>
<evidence type="ECO:0000313" key="3">
    <source>
        <dbReference type="Proteomes" id="UP001382935"/>
    </source>
</evidence>
<name>A0ABZ2FWX8_9SPHN</name>
<dbReference type="RefSeq" id="WP_338501060.1">
    <property type="nucleotide sequence ID" value="NZ_CP145607.1"/>
</dbReference>
<reference evidence="2 3" key="1">
    <citation type="submission" date="2024-02" db="EMBL/GenBank/DDBJ databases">
        <title>Full genome sequence of Sphingomonas kaistensis.</title>
        <authorList>
            <person name="Poletto B.L."/>
            <person name="Silva G."/>
            <person name="Galante D."/>
            <person name="Campos K.R."/>
            <person name="Santos M.B.N."/>
            <person name="Sacchi C.T."/>
        </authorList>
    </citation>
    <scope>NUCLEOTIDE SEQUENCE [LARGE SCALE GENOMIC DNA]</scope>
    <source>
        <strain evidence="2 3">MA4R</strain>
    </source>
</reference>
<dbReference type="Pfam" id="PF21834">
    <property type="entry name" value="DUF6894"/>
    <property type="match status" value="1"/>
</dbReference>
<sequence>MPAYYFHLQSGAETRDEAGTELASLQEARCHAVQMIAEMLCNSPERYWEHEEYRVTVSDQTGLTLFTVEMVSVDSAAVGTSGKRVS</sequence>
<proteinExistence type="predicted"/>
<feature type="domain" description="DUF6894" evidence="1">
    <location>
        <begin position="4"/>
        <end position="70"/>
    </location>
</feature>
<dbReference type="Proteomes" id="UP001382935">
    <property type="component" value="Chromosome"/>
</dbReference>
<protein>
    <recommendedName>
        <fullName evidence="1">DUF6894 domain-containing protein</fullName>
    </recommendedName>
</protein>
<dbReference type="InterPro" id="IPR054189">
    <property type="entry name" value="DUF6894"/>
</dbReference>